<proteinExistence type="predicted"/>
<dbReference type="InterPro" id="IPR039315">
    <property type="entry name" value="CheW"/>
</dbReference>
<dbReference type="OrthoDB" id="9794382at2"/>
<dbReference type="Pfam" id="PF01584">
    <property type="entry name" value="CheW"/>
    <property type="match status" value="1"/>
</dbReference>
<dbReference type="CDD" id="cd00732">
    <property type="entry name" value="CheW"/>
    <property type="match status" value="1"/>
</dbReference>
<dbReference type="SUPFAM" id="SSF50341">
    <property type="entry name" value="CheW-like"/>
    <property type="match status" value="1"/>
</dbReference>
<dbReference type="FunFam" id="2.40.50.180:FF:000002">
    <property type="entry name" value="Chemotaxis protein CheW"/>
    <property type="match status" value="1"/>
</dbReference>
<dbReference type="GO" id="GO:0006935">
    <property type="term" value="P:chemotaxis"/>
    <property type="evidence" value="ECO:0007669"/>
    <property type="project" value="UniProtKB-KW"/>
</dbReference>
<evidence type="ECO:0000259" key="5">
    <source>
        <dbReference type="PROSITE" id="PS50851"/>
    </source>
</evidence>
<dbReference type="EMBL" id="FNQR01000013">
    <property type="protein sequence ID" value="SEB02957.1"/>
    <property type="molecule type" value="Genomic_DNA"/>
</dbReference>
<protein>
    <recommendedName>
        <fullName evidence="2">Chemotaxis protein CheW</fullName>
    </recommendedName>
</protein>
<dbReference type="PANTHER" id="PTHR22617">
    <property type="entry name" value="CHEMOTAXIS SENSOR HISTIDINE KINASE-RELATED"/>
    <property type="match status" value="1"/>
</dbReference>
<evidence type="ECO:0000313" key="6">
    <source>
        <dbReference type="EMBL" id="SEB02957.1"/>
    </source>
</evidence>
<gene>
    <name evidence="6" type="ORF">SAMN05421743_11366</name>
</gene>
<evidence type="ECO:0000256" key="2">
    <source>
        <dbReference type="ARBA" id="ARBA00021483"/>
    </source>
</evidence>
<dbReference type="AlphaFoldDB" id="A0A1H4G0N0"/>
<sequence length="156" mass="17345">MSTTVEEDLKVIVFELNKEEYAVPVQQVGSIERTQAITRVPNTADFVKGVINLRGVVTPVIDLRTRFGMKESDQSENTRIIIVYMDDIKVGMIVDAANDVTDIPGAMVEPPPSVVGTVETDYIRGIAKLEDRLLILLDLHKVLHEDEIEVIKTVEG</sequence>
<name>A0A1H4G0N0_9BACI</name>
<evidence type="ECO:0000313" key="7">
    <source>
        <dbReference type="Proteomes" id="UP000198584"/>
    </source>
</evidence>
<keyword evidence="3" id="KW-0963">Cytoplasm</keyword>
<keyword evidence="7" id="KW-1185">Reference proteome</keyword>
<dbReference type="Gene3D" id="2.40.50.180">
    <property type="entry name" value="CheA-289, Domain 4"/>
    <property type="match status" value="1"/>
</dbReference>
<dbReference type="InterPro" id="IPR036061">
    <property type="entry name" value="CheW-like_dom_sf"/>
</dbReference>
<dbReference type="GO" id="GO:0005829">
    <property type="term" value="C:cytosol"/>
    <property type="evidence" value="ECO:0007669"/>
    <property type="project" value="TreeGrafter"/>
</dbReference>
<dbReference type="PROSITE" id="PS50851">
    <property type="entry name" value="CHEW"/>
    <property type="match status" value="1"/>
</dbReference>
<dbReference type="Proteomes" id="UP000198584">
    <property type="component" value="Unassembled WGS sequence"/>
</dbReference>
<feature type="domain" description="CheW-like" evidence="5">
    <location>
        <begin position="8"/>
        <end position="148"/>
    </location>
</feature>
<dbReference type="PANTHER" id="PTHR22617:SF23">
    <property type="entry name" value="CHEMOTAXIS PROTEIN CHEW"/>
    <property type="match status" value="1"/>
</dbReference>
<dbReference type="InterPro" id="IPR002545">
    <property type="entry name" value="CheW-lke_dom"/>
</dbReference>
<dbReference type="Gene3D" id="2.30.30.40">
    <property type="entry name" value="SH3 Domains"/>
    <property type="match status" value="1"/>
</dbReference>
<evidence type="ECO:0000256" key="4">
    <source>
        <dbReference type="ARBA" id="ARBA00022500"/>
    </source>
</evidence>
<comment type="subcellular location">
    <subcellularLocation>
        <location evidence="1">Cytoplasm</location>
    </subcellularLocation>
</comment>
<evidence type="ECO:0000256" key="3">
    <source>
        <dbReference type="ARBA" id="ARBA00022490"/>
    </source>
</evidence>
<dbReference type="RefSeq" id="WP_093045791.1">
    <property type="nucleotide sequence ID" value="NZ_FNQR01000013.1"/>
</dbReference>
<dbReference type="STRING" id="571932.SAMN05421743_11366"/>
<reference evidence="6 7" key="1">
    <citation type="submission" date="2016-10" db="EMBL/GenBank/DDBJ databases">
        <authorList>
            <person name="de Groot N.N."/>
        </authorList>
    </citation>
    <scope>NUCLEOTIDE SEQUENCE [LARGE SCALE GENOMIC DNA]</scope>
    <source>
        <strain evidence="6 7">CCM7597</strain>
    </source>
</reference>
<accession>A0A1H4G0N0</accession>
<dbReference type="SMART" id="SM00260">
    <property type="entry name" value="CheW"/>
    <property type="match status" value="1"/>
</dbReference>
<dbReference type="GO" id="GO:0007165">
    <property type="term" value="P:signal transduction"/>
    <property type="evidence" value="ECO:0007669"/>
    <property type="project" value="InterPro"/>
</dbReference>
<organism evidence="6 7">
    <name type="scientific">Thalassobacillus cyri</name>
    <dbReference type="NCBI Taxonomy" id="571932"/>
    <lineage>
        <taxon>Bacteria</taxon>
        <taxon>Bacillati</taxon>
        <taxon>Bacillota</taxon>
        <taxon>Bacilli</taxon>
        <taxon>Bacillales</taxon>
        <taxon>Bacillaceae</taxon>
        <taxon>Thalassobacillus</taxon>
    </lineage>
</organism>
<evidence type="ECO:0000256" key="1">
    <source>
        <dbReference type="ARBA" id="ARBA00004496"/>
    </source>
</evidence>
<keyword evidence="4" id="KW-0145">Chemotaxis</keyword>